<protein>
    <recommendedName>
        <fullName evidence="4">J domain-containing protein</fullName>
    </recommendedName>
</protein>
<dbReference type="Proteomes" id="UP000095210">
    <property type="component" value="Chromosome"/>
</dbReference>
<sequence>MTGDRRIGAEERAALRAFVRRHHPDLGGDPARFAEGLRELQDARRHAELGPGPIGSGNGQTHSTNRFDGPIVFRRRVGLLTRLLQLIRGPGTGGGRPSRVR</sequence>
<proteinExistence type="predicted"/>
<accession>A0AAC9HT46</accession>
<dbReference type="RefSeq" id="WP_069851229.1">
    <property type="nucleotide sequence ID" value="NZ_CP014859.1"/>
</dbReference>
<evidence type="ECO:0000313" key="3">
    <source>
        <dbReference type="Proteomes" id="UP000095210"/>
    </source>
</evidence>
<evidence type="ECO:0008006" key="4">
    <source>
        <dbReference type="Google" id="ProtNLM"/>
    </source>
</evidence>
<feature type="region of interest" description="Disordered" evidence="1">
    <location>
        <begin position="44"/>
        <end position="68"/>
    </location>
</feature>
<gene>
    <name evidence="2" type="ORF">TL08_20470</name>
</gene>
<name>A0AAC9HT46_9PSEU</name>
<organism evidence="2 3">
    <name type="scientific">Actinoalloteichus hymeniacidonis</name>
    <dbReference type="NCBI Taxonomy" id="340345"/>
    <lineage>
        <taxon>Bacteria</taxon>
        <taxon>Bacillati</taxon>
        <taxon>Actinomycetota</taxon>
        <taxon>Actinomycetes</taxon>
        <taxon>Pseudonocardiales</taxon>
        <taxon>Pseudonocardiaceae</taxon>
        <taxon>Actinoalloteichus</taxon>
    </lineage>
</organism>
<dbReference type="EMBL" id="CP014859">
    <property type="protein sequence ID" value="AOS64885.1"/>
    <property type="molecule type" value="Genomic_DNA"/>
</dbReference>
<dbReference type="KEGG" id="ahm:TL08_20470"/>
<keyword evidence="3" id="KW-1185">Reference proteome</keyword>
<dbReference type="AlphaFoldDB" id="A0AAC9HT46"/>
<evidence type="ECO:0000256" key="1">
    <source>
        <dbReference type="SAM" id="MobiDB-lite"/>
    </source>
</evidence>
<reference evidence="3" key="1">
    <citation type="submission" date="2016-03" db="EMBL/GenBank/DDBJ databases">
        <title>Complete genome sequence of the type strain Actinoalloteichus hymeniacidonis DSM 45092.</title>
        <authorList>
            <person name="Schaffert L."/>
            <person name="Albersmeier A."/>
            <person name="Winkler A."/>
            <person name="Kalinowski J."/>
            <person name="Zotchev S."/>
            <person name="Ruckert C."/>
        </authorList>
    </citation>
    <scope>NUCLEOTIDE SEQUENCE [LARGE SCALE GENOMIC DNA]</scope>
    <source>
        <strain evidence="3">HPA177(T) (DSM 45092(T))</strain>
    </source>
</reference>
<evidence type="ECO:0000313" key="2">
    <source>
        <dbReference type="EMBL" id="AOS64885.1"/>
    </source>
</evidence>